<protein>
    <submittedName>
        <fullName evidence="3">Putative basic tail protein</fullName>
    </submittedName>
</protein>
<feature type="chain" id="PRO_5005517547" evidence="2">
    <location>
        <begin position="22"/>
        <end position="178"/>
    </location>
</feature>
<organism evidence="3">
    <name type="scientific">Ixodes ricinus</name>
    <name type="common">Common tick</name>
    <name type="synonym">Acarus ricinus</name>
    <dbReference type="NCBI Taxonomy" id="34613"/>
    <lineage>
        <taxon>Eukaryota</taxon>
        <taxon>Metazoa</taxon>
        <taxon>Ecdysozoa</taxon>
        <taxon>Arthropoda</taxon>
        <taxon>Chelicerata</taxon>
        <taxon>Arachnida</taxon>
        <taxon>Acari</taxon>
        <taxon>Parasitiformes</taxon>
        <taxon>Ixodida</taxon>
        <taxon>Ixodoidea</taxon>
        <taxon>Ixodidae</taxon>
        <taxon>Ixodinae</taxon>
        <taxon>Ixodes</taxon>
    </lineage>
</organism>
<feature type="compositionally biased region" description="Basic and acidic residues" evidence="1">
    <location>
        <begin position="96"/>
        <end position="115"/>
    </location>
</feature>
<reference evidence="3" key="1">
    <citation type="submission" date="2012-12" db="EMBL/GenBank/DDBJ databases">
        <title>Identification and characterization of a phenylalanine ammonia-lyase gene family in Isatis indigotica Fort.</title>
        <authorList>
            <person name="Liu Q."/>
            <person name="Chen J."/>
            <person name="Zhou X."/>
            <person name="Di P."/>
            <person name="Xiao Y."/>
            <person name="Xuan H."/>
            <person name="Zhang L."/>
            <person name="Chen W."/>
        </authorList>
    </citation>
    <scope>NUCLEOTIDE SEQUENCE</scope>
    <source>
        <tissue evidence="3">Salivary gland</tissue>
    </source>
</reference>
<evidence type="ECO:0000256" key="2">
    <source>
        <dbReference type="SAM" id="SignalP"/>
    </source>
</evidence>
<evidence type="ECO:0000313" key="3">
    <source>
        <dbReference type="EMBL" id="JAA70370.1"/>
    </source>
</evidence>
<dbReference type="AlphaFoldDB" id="A0A0K8RGV4"/>
<accession>A0A0K8RGV4</accession>
<feature type="compositionally biased region" description="Basic and acidic residues" evidence="1">
    <location>
        <begin position="123"/>
        <end position="144"/>
    </location>
</feature>
<keyword evidence="2" id="KW-0732">Signal</keyword>
<feature type="compositionally biased region" description="Basic and acidic residues" evidence="1">
    <location>
        <begin position="165"/>
        <end position="178"/>
    </location>
</feature>
<feature type="signal peptide" evidence="2">
    <location>
        <begin position="1"/>
        <end position="21"/>
    </location>
</feature>
<feature type="region of interest" description="Disordered" evidence="1">
    <location>
        <begin position="96"/>
        <end position="178"/>
    </location>
</feature>
<evidence type="ECO:0000256" key="1">
    <source>
        <dbReference type="SAM" id="MobiDB-lite"/>
    </source>
</evidence>
<name>A0A0K8RGV4_IXORI</name>
<dbReference type="EMBL" id="GADI01003438">
    <property type="protein sequence ID" value="JAA70370.1"/>
    <property type="molecule type" value="mRNA"/>
</dbReference>
<proteinExistence type="evidence at transcript level"/>
<sequence length="178" mass="20339">MIIQALRTFAVVAVFPLLVNCAPEENATMEDRTCAKRDADAKQVTGPVESCSYYCQLSEEYSNYVIHYYPDLTPCQYGSAKTSKCMDKLCRHPEDDIFKKEGKVNPENKEEGEKEEKEEDEGGENKGEENEEEENKKEENKQEENKEEENEEEEKKEDENEGEGTEDKSKDEGGGTLE</sequence>
<feature type="compositionally biased region" description="Acidic residues" evidence="1">
    <location>
        <begin position="145"/>
        <end position="164"/>
    </location>
</feature>